<dbReference type="SUPFAM" id="SSF56281">
    <property type="entry name" value="Metallo-hydrolase/oxidoreductase"/>
    <property type="match status" value="1"/>
</dbReference>
<dbReference type="GO" id="GO:0017001">
    <property type="term" value="P:antibiotic catabolic process"/>
    <property type="evidence" value="ECO:0007669"/>
    <property type="project" value="UniProtKB-ARBA"/>
</dbReference>
<dbReference type="GO" id="GO:0016787">
    <property type="term" value="F:hydrolase activity"/>
    <property type="evidence" value="ECO:0007669"/>
    <property type="project" value="UniProtKB-KW"/>
</dbReference>
<dbReference type="Pfam" id="PF00753">
    <property type="entry name" value="Lactamase_B"/>
    <property type="match status" value="1"/>
</dbReference>
<name>A0A6J4VCX6_9BACT</name>
<comment type="similarity">
    <text evidence="1">Belongs to the metallo-beta-lactamase superfamily. Class-B beta-lactamase family.</text>
</comment>
<feature type="signal peptide" evidence="2">
    <location>
        <begin position="1"/>
        <end position="25"/>
    </location>
</feature>
<dbReference type="SMART" id="SM00849">
    <property type="entry name" value="Lactamase_B"/>
    <property type="match status" value="1"/>
</dbReference>
<dbReference type="AlphaFoldDB" id="A0A6J4VCX6"/>
<evidence type="ECO:0000313" key="4">
    <source>
        <dbReference type="EMBL" id="CAA9573702.1"/>
    </source>
</evidence>
<feature type="domain" description="Metallo-beta-lactamase" evidence="3">
    <location>
        <begin position="74"/>
        <end position="241"/>
    </location>
</feature>
<organism evidence="4">
    <name type="scientific">uncultured Thermomicrobiales bacterium</name>
    <dbReference type="NCBI Taxonomy" id="1645740"/>
    <lineage>
        <taxon>Bacteria</taxon>
        <taxon>Pseudomonadati</taxon>
        <taxon>Thermomicrobiota</taxon>
        <taxon>Thermomicrobia</taxon>
        <taxon>Thermomicrobiales</taxon>
        <taxon>environmental samples</taxon>
    </lineage>
</organism>
<feature type="chain" id="PRO_5026768179" evidence="2">
    <location>
        <begin position="26"/>
        <end position="334"/>
    </location>
</feature>
<dbReference type="Gene3D" id="3.60.15.10">
    <property type="entry name" value="Ribonuclease Z/Hydroxyacylglutathione hydrolase-like"/>
    <property type="match status" value="1"/>
</dbReference>
<dbReference type="InterPro" id="IPR001279">
    <property type="entry name" value="Metallo-B-lactamas"/>
</dbReference>
<protein>
    <submittedName>
        <fullName evidence="4">MBL-fold metallo-hydrolase superfamily</fullName>
    </submittedName>
</protein>
<evidence type="ECO:0000256" key="2">
    <source>
        <dbReference type="SAM" id="SignalP"/>
    </source>
</evidence>
<dbReference type="PANTHER" id="PTHR42951">
    <property type="entry name" value="METALLO-BETA-LACTAMASE DOMAIN-CONTAINING"/>
    <property type="match status" value="1"/>
</dbReference>
<gene>
    <name evidence="4" type="ORF">AVDCRST_MAG59-3857</name>
</gene>
<evidence type="ECO:0000256" key="1">
    <source>
        <dbReference type="ARBA" id="ARBA00005250"/>
    </source>
</evidence>
<dbReference type="InterPro" id="IPR050855">
    <property type="entry name" value="NDM-1-like"/>
</dbReference>
<dbReference type="InterPro" id="IPR036866">
    <property type="entry name" value="RibonucZ/Hydroxyglut_hydro"/>
</dbReference>
<keyword evidence="2" id="KW-0732">Signal</keyword>
<proteinExistence type="inferred from homology"/>
<dbReference type="EMBL" id="CADCWF010000276">
    <property type="protein sequence ID" value="CAA9573702.1"/>
    <property type="molecule type" value="Genomic_DNA"/>
</dbReference>
<accession>A0A6J4VCX6</accession>
<reference evidence="4" key="1">
    <citation type="submission" date="2020-02" db="EMBL/GenBank/DDBJ databases">
        <authorList>
            <person name="Meier V. D."/>
        </authorList>
    </citation>
    <scope>NUCLEOTIDE SEQUENCE</scope>
    <source>
        <strain evidence="4">AVDCRST_MAG59</strain>
    </source>
</reference>
<dbReference type="CDD" id="cd16276">
    <property type="entry name" value="metallo-hydrolase-like_MBL-fold"/>
    <property type="match status" value="1"/>
</dbReference>
<dbReference type="PANTHER" id="PTHR42951:SF4">
    <property type="entry name" value="ACYL-COENZYME A THIOESTERASE MBLAC2"/>
    <property type="match status" value="1"/>
</dbReference>
<evidence type="ECO:0000259" key="3">
    <source>
        <dbReference type="SMART" id="SM00849"/>
    </source>
</evidence>
<keyword evidence="4" id="KW-0378">Hydrolase</keyword>
<sequence>MSSIRTVFVLAALALAGLNPLAAFAQATPEAAPAVVVTEEFGPVPAGAAGPAIPEVGYLVEEIDSGLYWVTEGLYQAIFLTTGEGVIVVDAPPTIGPNLAAAIASVTDEPVTHLVYSHHHADHIGAAPQFENVEIVAHEDTAALLERSADPNRPLPTVTFADTYELTVGSQTLELAYPGNNHEPGNIFIYAPAQKTLMLVDVVFPGWAPFPDLGVVEDVPGYVAAHDAALAYDFETFVGGHLTRLGTREDVEIAQEYVLDVRENAGEALATVDFMAIAQEVGFENPWLLFDVYLDTVAQTCADATIPVWADRLGGTDVVAFGHCWVMAESLRID</sequence>